<organism evidence="1 2">
    <name type="scientific">Uliginosibacterium silvisoli</name>
    <dbReference type="NCBI Taxonomy" id="3114758"/>
    <lineage>
        <taxon>Bacteria</taxon>
        <taxon>Pseudomonadati</taxon>
        <taxon>Pseudomonadota</taxon>
        <taxon>Betaproteobacteria</taxon>
        <taxon>Rhodocyclales</taxon>
        <taxon>Zoogloeaceae</taxon>
        <taxon>Uliginosibacterium</taxon>
    </lineage>
</organism>
<comment type="caution">
    <text evidence="1">The sequence shown here is derived from an EMBL/GenBank/DDBJ whole genome shotgun (WGS) entry which is preliminary data.</text>
</comment>
<dbReference type="Proteomes" id="UP001331561">
    <property type="component" value="Unassembled WGS sequence"/>
</dbReference>
<reference evidence="1 2" key="1">
    <citation type="submission" date="2024-01" db="EMBL/GenBank/DDBJ databases">
        <title>Uliginosibacterium soil sp. nov.</title>
        <authorList>
            <person name="Lv Y."/>
        </authorList>
    </citation>
    <scope>NUCLEOTIDE SEQUENCE [LARGE SCALE GENOMIC DNA]</scope>
    <source>
        <strain evidence="1 2">H3</strain>
    </source>
</reference>
<keyword evidence="2" id="KW-1185">Reference proteome</keyword>
<protein>
    <submittedName>
        <fullName evidence="1">Uncharacterized protein</fullName>
    </submittedName>
</protein>
<accession>A0ABU6K4I3</accession>
<name>A0ABU6K4I3_9RHOO</name>
<gene>
    <name evidence="1" type="ORF">VVD49_11425</name>
</gene>
<proteinExistence type="predicted"/>
<dbReference type="RefSeq" id="WP_327599304.1">
    <property type="nucleotide sequence ID" value="NZ_JAYXHS010000002.1"/>
</dbReference>
<sequence>MAQRYKIVFQGELLAGFDPIQVRADAARLLNAQPSQISQLFSGRPVGIRNNLSAAEAARYQSSLSSIGLRVRALASTTDNNTASKPAKSQASFRITYSGGVLPGLSRESVMQRVMHKLRLDEARLARLFCGKPAILKKGLDAIAAARYLAEATQLGMLANMEPEPPTKEIAPHTPAGTGQRFMQSAVKTQLYSPRAPLYDDGRRSAEFSEVRTNVDIDLMRALAEEPVGQSKQAAAEEPLPQVRLWRPPAPEQAVTAETTPALATPAAIAQTPELALGSIALHMPTNTSADMQVSPAPRRKPALQRLAEMGSLLPRALSRILQ</sequence>
<evidence type="ECO:0000313" key="1">
    <source>
        <dbReference type="EMBL" id="MEC5386336.1"/>
    </source>
</evidence>
<evidence type="ECO:0000313" key="2">
    <source>
        <dbReference type="Proteomes" id="UP001331561"/>
    </source>
</evidence>
<dbReference type="EMBL" id="JAYXHS010000002">
    <property type="protein sequence ID" value="MEC5386336.1"/>
    <property type="molecule type" value="Genomic_DNA"/>
</dbReference>